<feature type="domain" description="Transposase zinc-binding" evidence="3">
    <location>
        <begin position="9"/>
        <end position="98"/>
    </location>
</feature>
<dbReference type="AlphaFoldDB" id="A0A292YC22"/>
<evidence type="ECO:0000259" key="2">
    <source>
        <dbReference type="Pfam" id="PF04986"/>
    </source>
</evidence>
<evidence type="ECO:0000313" key="4">
    <source>
        <dbReference type="EMBL" id="GAX88682.1"/>
    </source>
</evidence>
<gene>
    <name evidence="4" type="ORF">EFBL_0294</name>
</gene>
<dbReference type="InterPro" id="IPR007069">
    <property type="entry name" value="Transposase_32"/>
</dbReference>
<proteinExistence type="predicted"/>
<dbReference type="InterPro" id="IPR026889">
    <property type="entry name" value="Zn_Tnp"/>
</dbReference>
<feature type="compositionally biased region" description="Basic and acidic residues" evidence="1">
    <location>
        <begin position="403"/>
        <end position="420"/>
    </location>
</feature>
<organism evidence="4 5">
    <name type="scientific">Effusibacillus lacus</name>
    <dbReference type="NCBI Taxonomy" id="1348429"/>
    <lineage>
        <taxon>Bacteria</taxon>
        <taxon>Bacillati</taxon>
        <taxon>Bacillota</taxon>
        <taxon>Bacilli</taxon>
        <taxon>Bacillales</taxon>
        <taxon>Alicyclobacillaceae</taxon>
        <taxon>Effusibacillus</taxon>
    </lineage>
</organism>
<feature type="compositionally biased region" description="Low complexity" evidence="1">
    <location>
        <begin position="421"/>
        <end position="432"/>
    </location>
</feature>
<feature type="region of interest" description="Disordered" evidence="1">
    <location>
        <begin position="403"/>
        <end position="432"/>
    </location>
</feature>
<dbReference type="EMBL" id="BDUF01000007">
    <property type="protein sequence ID" value="GAX88682.1"/>
    <property type="molecule type" value="Genomic_DNA"/>
</dbReference>
<feature type="domain" description="Transposase IS801/IS1294" evidence="2">
    <location>
        <begin position="137"/>
        <end position="309"/>
    </location>
</feature>
<name>A0A292YC22_9BACL</name>
<reference evidence="5" key="1">
    <citation type="submission" date="2017-07" db="EMBL/GenBank/DDBJ databases">
        <title>Draft genome sequence of Effusibacillus lacus strain skLN1.</title>
        <authorList>
            <person name="Watanabe M."/>
            <person name="Kojima H."/>
            <person name="Fukui M."/>
        </authorList>
    </citation>
    <scope>NUCLEOTIDE SEQUENCE [LARGE SCALE GENOMIC DNA]</scope>
    <source>
        <strain evidence="5">skLN1</strain>
    </source>
</reference>
<dbReference type="InterPro" id="IPR054832">
    <property type="entry name" value="transpos_IS91"/>
</dbReference>
<accession>A0A292YC22</accession>
<sequence length="432" mass="51927">MKRIFFDEHRHWEQFVAKHGKRIRPQVIKEVEKFRICGTMHGGFKLFACEGCGHMKFVPYRCKGRFCTTCSNGETEEWSKVMEQELLTVPHRHVVFTMDERLWPLFCLKREMLKALMDEAAKLLQDWFLDRYKVTIGIVMGLHTFGSRMNFNPHVHMLVTEGGMKADGEFKRIEFIPFEMLRKRWQAAVLSLIRGHLNQRERKKYRKLLDEAYRENPDGFYVHAPKRKGNVQKQLQYIGRYMRRPAISLKRIVKYDGKTVTFSYVDKTDGEEKFETLTVEEFITRIIRHIPDEHFKSIRHYGIYSRRSKKMWMERIEAWWERTKKWLKKMAKEKRVTVRWREKMFLSWGADPLACPKCKQEYFEYKGEVCLQDGRLKVKYAVCETARKRLEEMIQDVSGFQTRQERKKEKESKHQGKKEQGGQLHLLGLRYE</sequence>
<evidence type="ECO:0000256" key="1">
    <source>
        <dbReference type="SAM" id="MobiDB-lite"/>
    </source>
</evidence>
<dbReference type="Pfam" id="PF04986">
    <property type="entry name" value="Y2_Tnp"/>
    <property type="match status" value="1"/>
</dbReference>
<comment type="caution">
    <text evidence="4">The sequence shown here is derived from an EMBL/GenBank/DDBJ whole genome shotgun (WGS) entry which is preliminary data.</text>
</comment>
<dbReference type="PANTHER" id="PTHR37023">
    <property type="entry name" value="TRANSPOSASE"/>
    <property type="match status" value="1"/>
</dbReference>
<dbReference type="Proteomes" id="UP000217785">
    <property type="component" value="Unassembled WGS sequence"/>
</dbReference>
<evidence type="ECO:0000313" key="5">
    <source>
        <dbReference type="Proteomes" id="UP000217785"/>
    </source>
</evidence>
<dbReference type="GO" id="GO:0004803">
    <property type="term" value="F:transposase activity"/>
    <property type="evidence" value="ECO:0007669"/>
    <property type="project" value="InterPro"/>
</dbReference>
<dbReference type="OrthoDB" id="9791273at2"/>
<dbReference type="GO" id="GO:0006313">
    <property type="term" value="P:DNA transposition"/>
    <property type="evidence" value="ECO:0007669"/>
    <property type="project" value="InterPro"/>
</dbReference>
<keyword evidence="5" id="KW-1185">Reference proteome</keyword>
<dbReference type="Pfam" id="PF14319">
    <property type="entry name" value="Zn_Tnp_IS91"/>
    <property type="match status" value="1"/>
</dbReference>
<dbReference type="NCBIfam" id="NF033538">
    <property type="entry name" value="transpos_IS91"/>
    <property type="match status" value="1"/>
</dbReference>
<dbReference type="PANTHER" id="PTHR37023:SF1">
    <property type="entry name" value="ISSOD25 TRANSPOSASE TNPA_ISSOD25"/>
    <property type="match status" value="1"/>
</dbReference>
<evidence type="ECO:0000259" key="3">
    <source>
        <dbReference type="Pfam" id="PF14319"/>
    </source>
</evidence>
<dbReference type="GO" id="GO:0003677">
    <property type="term" value="F:DNA binding"/>
    <property type="evidence" value="ECO:0007669"/>
    <property type="project" value="InterPro"/>
</dbReference>
<protein>
    <submittedName>
        <fullName evidence="4">Transposase</fullName>
    </submittedName>
</protein>